<comment type="caution">
    <text evidence="3">The sequence shown here is derived from an EMBL/GenBank/DDBJ whole genome shotgun (WGS) entry which is preliminary data.</text>
</comment>
<name>A0A834HPM4_RHYFE</name>
<accession>A0A834HPM4</accession>
<feature type="region of interest" description="Disordered" evidence="1">
    <location>
        <begin position="125"/>
        <end position="175"/>
    </location>
</feature>
<reference evidence="3" key="1">
    <citation type="submission" date="2020-08" db="EMBL/GenBank/DDBJ databases">
        <title>Genome sequencing and assembly of the red palm weevil Rhynchophorus ferrugineus.</title>
        <authorList>
            <person name="Dias G.B."/>
            <person name="Bergman C.M."/>
            <person name="Manee M."/>
        </authorList>
    </citation>
    <scope>NUCLEOTIDE SEQUENCE</scope>
    <source>
        <strain evidence="3">AA-2017</strain>
        <tissue evidence="3">Whole larva</tissue>
    </source>
</reference>
<keyword evidence="2" id="KW-0732">Signal</keyword>
<keyword evidence="4" id="KW-1185">Reference proteome</keyword>
<evidence type="ECO:0000313" key="4">
    <source>
        <dbReference type="Proteomes" id="UP000625711"/>
    </source>
</evidence>
<feature type="region of interest" description="Disordered" evidence="1">
    <location>
        <begin position="220"/>
        <end position="330"/>
    </location>
</feature>
<feature type="chain" id="PRO_5032452411" evidence="2">
    <location>
        <begin position="19"/>
        <end position="330"/>
    </location>
</feature>
<dbReference type="Proteomes" id="UP000625711">
    <property type="component" value="Unassembled WGS sequence"/>
</dbReference>
<organism evidence="3 4">
    <name type="scientific">Rhynchophorus ferrugineus</name>
    <name type="common">Red palm weevil</name>
    <name type="synonym">Curculio ferrugineus</name>
    <dbReference type="NCBI Taxonomy" id="354439"/>
    <lineage>
        <taxon>Eukaryota</taxon>
        <taxon>Metazoa</taxon>
        <taxon>Ecdysozoa</taxon>
        <taxon>Arthropoda</taxon>
        <taxon>Hexapoda</taxon>
        <taxon>Insecta</taxon>
        <taxon>Pterygota</taxon>
        <taxon>Neoptera</taxon>
        <taxon>Endopterygota</taxon>
        <taxon>Coleoptera</taxon>
        <taxon>Polyphaga</taxon>
        <taxon>Cucujiformia</taxon>
        <taxon>Curculionidae</taxon>
        <taxon>Dryophthorinae</taxon>
        <taxon>Rhynchophorus</taxon>
    </lineage>
</organism>
<feature type="signal peptide" evidence="2">
    <location>
        <begin position="1"/>
        <end position="18"/>
    </location>
</feature>
<evidence type="ECO:0000313" key="3">
    <source>
        <dbReference type="EMBL" id="KAF7265158.1"/>
    </source>
</evidence>
<sequence length="330" mass="36675">MYCRGLFILLAVTSFALAFPAPQETKPEQEYVFVQSSGSKAKPITRKDKINKERAFETAHKLPPSLTFALNDDEEETTSLVKLIKKSGKKVHKRAAQNGPAPAPPGAIKLNVAKLLEKYKDEIKTSTTEKATTTASGAGRKKGNRRTKKEIKGEDAGISVTSPRPVHTTSRISPKNVDFDVVGAASEKQRSRTQIKKGPDGQEYEYVYYYYYYDDDEDNVTNAHDGPAKNTISRNDKSRGKPTPEANEVVPSRGKTRSRQLGEEDPVQEERLPANTRFPPRSRNLNTTPLPEEEEEEPKPTPRSRGRKTTTEAAVEEDNVSDETQVGIEG</sequence>
<proteinExistence type="predicted"/>
<evidence type="ECO:0000256" key="2">
    <source>
        <dbReference type="SAM" id="SignalP"/>
    </source>
</evidence>
<feature type="compositionally biased region" description="Low complexity" evidence="1">
    <location>
        <begin position="125"/>
        <end position="136"/>
    </location>
</feature>
<evidence type="ECO:0000256" key="1">
    <source>
        <dbReference type="SAM" id="MobiDB-lite"/>
    </source>
</evidence>
<dbReference type="EMBL" id="JAACXV010014645">
    <property type="protein sequence ID" value="KAF7265158.1"/>
    <property type="molecule type" value="Genomic_DNA"/>
</dbReference>
<dbReference type="AlphaFoldDB" id="A0A834HPM4"/>
<feature type="compositionally biased region" description="Basic residues" evidence="1">
    <location>
        <begin position="139"/>
        <end position="149"/>
    </location>
</feature>
<gene>
    <name evidence="3" type="ORF">GWI33_021399</name>
</gene>
<dbReference type="OrthoDB" id="8192055at2759"/>
<protein>
    <submittedName>
        <fullName evidence="3">Uncharacterized protein</fullName>
    </submittedName>
</protein>
<feature type="compositionally biased region" description="Polar residues" evidence="1">
    <location>
        <begin position="159"/>
        <end position="173"/>
    </location>
</feature>